<evidence type="ECO:0000256" key="1">
    <source>
        <dbReference type="ARBA" id="ARBA00022723"/>
    </source>
</evidence>
<name>A0A8S3QRV2_MYTED</name>
<comment type="caution">
    <text evidence="7">The sequence shown here is derived from an EMBL/GenBank/DDBJ whole genome shotgun (WGS) entry which is preliminary data.</text>
</comment>
<evidence type="ECO:0000313" key="8">
    <source>
        <dbReference type="Proteomes" id="UP000683360"/>
    </source>
</evidence>
<keyword evidence="3" id="KW-0862">Zinc</keyword>
<evidence type="ECO:0000256" key="4">
    <source>
        <dbReference type="PROSITE-ProRule" id="PRU00509"/>
    </source>
</evidence>
<dbReference type="AlphaFoldDB" id="A0A8S3QRV2"/>
<feature type="region of interest" description="Disordered" evidence="5">
    <location>
        <begin position="126"/>
        <end position="169"/>
    </location>
</feature>
<accession>A0A8S3QRV2</accession>
<keyword evidence="1" id="KW-0479">Metal-binding</keyword>
<dbReference type="Pfam" id="PF02008">
    <property type="entry name" value="zf-CXXC"/>
    <property type="match status" value="1"/>
</dbReference>
<keyword evidence="7" id="KW-0808">Transferase</keyword>
<protein>
    <submittedName>
        <fullName evidence="7">MLL1</fullName>
        <ecNumber evidence="7">2.1.1.354</ecNumber>
    </submittedName>
</protein>
<feature type="region of interest" description="Disordered" evidence="5">
    <location>
        <begin position="57"/>
        <end position="79"/>
    </location>
</feature>
<dbReference type="GO" id="GO:0140999">
    <property type="term" value="F:histone H3K4 trimethyltransferase activity"/>
    <property type="evidence" value="ECO:0007669"/>
    <property type="project" value="UniProtKB-EC"/>
</dbReference>
<sequence length="640" mass="72403">MQKEATKDNKRENIKLNKTILEKDKQAWRILTASGCRKSFPVYWRMKPDVQETVLKTHEEDPTSPNQFHHDYDGDRGRSKRRRRCGQCGPCQVKENCNKCNFCLRRDVLKQTCIYRKCVYLRSKPKPYPSPQGGQDFNQVTSPPPSQSVVKNNRTPPASSLQDGPIVSGHNAQISQTSAGTFNPFTPVSSAGGPNFSSSDSLFKPPVPQFSHQSQPSMAMGISSPENVLPPQIPPYNPQTMPQIHRRHSSMTMPPCVNDKMLPRSSQESSSFSSPFNHQHVQNDPLRYDSYFNRFSRTTPTNDPRTNLPSPCMHHPGLPSPYHGTTSHVDRGPYNGHYVRPPTIPPYLPPSSNMLRHFSSLPQRYPMHPPPPPTGRYGDGYSEPSQYPAAYNSYGLQPTDMQMPIHGMSHHHPFNTFSNINRYQPPQYEQSSTCPKNVCGPPAFPSLALGTLRVQERPQGIHNFRCNPFYRPLPWEKQFFHPIHQPNSAMSDDSSKMSSASSGFECDVICIDDMQMNAYIRSDGCNSIEIEIEDPHSPNEQNKYDDIKKEKLIEPDVNCNYKTKLCSPRKITVSGLVTIKQDLGDEGLLQLDIPGNKVTLEESALDFSLAKYSCNIIDLLKFIETDPRNELEIQNEIQCN</sequence>
<dbReference type="InterPro" id="IPR002857">
    <property type="entry name" value="Znf_CXXC"/>
</dbReference>
<evidence type="ECO:0000256" key="5">
    <source>
        <dbReference type="SAM" id="MobiDB-lite"/>
    </source>
</evidence>
<reference evidence="7" key="1">
    <citation type="submission" date="2021-03" db="EMBL/GenBank/DDBJ databases">
        <authorList>
            <person name="Bekaert M."/>
        </authorList>
    </citation>
    <scope>NUCLEOTIDE SEQUENCE</scope>
</reference>
<keyword evidence="7" id="KW-0489">Methyltransferase</keyword>
<evidence type="ECO:0000256" key="2">
    <source>
        <dbReference type="ARBA" id="ARBA00022771"/>
    </source>
</evidence>
<dbReference type="OrthoDB" id="6161078at2759"/>
<dbReference type="EC" id="2.1.1.354" evidence="7"/>
<keyword evidence="2 4" id="KW-0863">Zinc-finger</keyword>
<keyword evidence="8" id="KW-1185">Reference proteome</keyword>
<dbReference type="GO" id="GO:0008270">
    <property type="term" value="F:zinc ion binding"/>
    <property type="evidence" value="ECO:0007669"/>
    <property type="project" value="UniProtKB-KW"/>
</dbReference>
<dbReference type="Proteomes" id="UP000683360">
    <property type="component" value="Unassembled WGS sequence"/>
</dbReference>
<feature type="compositionally biased region" description="Basic and acidic residues" evidence="5">
    <location>
        <begin position="68"/>
        <end position="77"/>
    </location>
</feature>
<feature type="region of interest" description="Disordered" evidence="5">
    <location>
        <begin position="367"/>
        <end position="390"/>
    </location>
</feature>
<dbReference type="GO" id="GO:0003677">
    <property type="term" value="F:DNA binding"/>
    <property type="evidence" value="ECO:0007669"/>
    <property type="project" value="InterPro"/>
</dbReference>
<feature type="compositionally biased region" description="Polar residues" evidence="5">
    <location>
        <begin position="132"/>
        <end position="162"/>
    </location>
</feature>
<dbReference type="GO" id="GO:0032259">
    <property type="term" value="P:methylation"/>
    <property type="evidence" value="ECO:0007669"/>
    <property type="project" value="UniProtKB-KW"/>
</dbReference>
<evidence type="ECO:0000313" key="7">
    <source>
        <dbReference type="EMBL" id="CAG2198339.1"/>
    </source>
</evidence>
<evidence type="ECO:0000259" key="6">
    <source>
        <dbReference type="PROSITE" id="PS51058"/>
    </source>
</evidence>
<dbReference type="EMBL" id="CAJPWZ010000676">
    <property type="protein sequence ID" value="CAG2198339.1"/>
    <property type="molecule type" value="Genomic_DNA"/>
</dbReference>
<feature type="domain" description="CXXC-type" evidence="6">
    <location>
        <begin position="78"/>
        <end position="119"/>
    </location>
</feature>
<gene>
    <name evidence="7" type="ORF">MEDL_13132</name>
</gene>
<evidence type="ECO:0000256" key="3">
    <source>
        <dbReference type="ARBA" id="ARBA00022833"/>
    </source>
</evidence>
<dbReference type="PROSITE" id="PS51058">
    <property type="entry name" value="ZF_CXXC"/>
    <property type="match status" value="1"/>
</dbReference>
<organism evidence="7 8">
    <name type="scientific">Mytilus edulis</name>
    <name type="common">Blue mussel</name>
    <dbReference type="NCBI Taxonomy" id="6550"/>
    <lineage>
        <taxon>Eukaryota</taxon>
        <taxon>Metazoa</taxon>
        <taxon>Spiralia</taxon>
        <taxon>Lophotrochozoa</taxon>
        <taxon>Mollusca</taxon>
        <taxon>Bivalvia</taxon>
        <taxon>Autobranchia</taxon>
        <taxon>Pteriomorphia</taxon>
        <taxon>Mytilida</taxon>
        <taxon>Mytiloidea</taxon>
        <taxon>Mytilidae</taxon>
        <taxon>Mytilinae</taxon>
        <taxon>Mytilus</taxon>
    </lineage>
</organism>
<proteinExistence type="predicted"/>